<feature type="transmembrane region" description="Helical" evidence="41">
    <location>
        <begin position="90"/>
        <end position="113"/>
    </location>
</feature>
<evidence type="ECO:0000256" key="33">
    <source>
        <dbReference type="ARBA" id="ARBA00047649"/>
    </source>
</evidence>
<evidence type="ECO:0000256" key="2">
    <source>
        <dbReference type="ARBA" id="ARBA00004333"/>
    </source>
</evidence>
<dbReference type="InterPro" id="IPR036640">
    <property type="entry name" value="ABC1_TM_sf"/>
</dbReference>
<dbReference type="InterPro" id="IPR003439">
    <property type="entry name" value="ABC_transporter-like_ATP-bd"/>
</dbReference>
<dbReference type="GO" id="GO:0005576">
    <property type="term" value="C:extracellular region"/>
    <property type="evidence" value="ECO:0007669"/>
    <property type="project" value="UniProtKB-SubCell"/>
</dbReference>
<dbReference type="EMBL" id="JACVVK020000371">
    <property type="protein sequence ID" value="KAK7476600.1"/>
    <property type="molecule type" value="Genomic_DNA"/>
</dbReference>
<evidence type="ECO:0000256" key="27">
    <source>
        <dbReference type="ARBA" id="ARBA00023228"/>
    </source>
</evidence>
<comment type="catalytic activity">
    <reaction evidence="39">
        <text>coproporphyrin III(in) + ATP + H2O = coproporphyrin III(out) + ADP + phosphate + H(+)</text>
        <dbReference type="Rhea" id="RHEA:66664"/>
        <dbReference type="ChEBI" id="CHEBI:15377"/>
        <dbReference type="ChEBI" id="CHEBI:15378"/>
        <dbReference type="ChEBI" id="CHEBI:30616"/>
        <dbReference type="ChEBI" id="CHEBI:43474"/>
        <dbReference type="ChEBI" id="CHEBI:131725"/>
        <dbReference type="ChEBI" id="CHEBI:456216"/>
    </reaction>
    <physiologicalReaction direction="left-to-right" evidence="39">
        <dbReference type="Rhea" id="RHEA:66665"/>
    </physiologicalReaction>
</comment>
<evidence type="ECO:0000256" key="9">
    <source>
        <dbReference type="ARBA" id="ARBA00004653"/>
    </source>
</evidence>
<evidence type="ECO:0000256" key="40">
    <source>
        <dbReference type="ARBA" id="ARBA00049398"/>
    </source>
</evidence>
<dbReference type="InterPro" id="IPR032410">
    <property type="entry name" value="ABCB6_N"/>
</dbReference>
<dbReference type="GO" id="GO:0005524">
    <property type="term" value="F:ATP binding"/>
    <property type="evidence" value="ECO:0007669"/>
    <property type="project" value="UniProtKB-KW"/>
</dbReference>
<evidence type="ECO:0000256" key="13">
    <source>
        <dbReference type="ARBA" id="ARBA00022475"/>
    </source>
</evidence>
<feature type="domain" description="ABC transmembrane type-1" evidence="43">
    <location>
        <begin position="259"/>
        <end position="552"/>
    </location>
</feature>
<reference evidence="44 45" key="1">
    <citation type="journal article" date="2023" name="Sci. Data">
        <title>Genome assembly of the Korean intertidal mud-creeper Batillaria attramentaria.</title>
        <authorList>
            <person name="Patra A.K."/>
            <person name="Ho P.T."/>
            <person name="Jun S."/>
            <person name="Lee S.J."/>
            <person name="Kim Y."/>
            <person name="Won Y.J."/>
        </authorList>
    </citation>
    <scope>NUCLEOTIDE SEQUENCE [LARGE SCALE GENOMIC DNA]</scope>
    <source>
        <strain evidence="44">Wonlab-2016</strain>
    </source>
</reference>
<name>A0ABD0JNJ4_9CAEN</name>
<evidence type="ECO:0000256" key="36">
    <source>
        <dbReference type="ARBA" id="ARBA00048309"/>
    </source>
</evidence>
<evidence type="ECO:0000259" key="42">
    <source>
        <dbReference type="PROSITE" id="PS50893"/>
    </source>
</evidence>
<feature type="transmembrane region" description="Helical" evidence="41">
    <location>
        <begin position="62"/>
        <end position="84"/>
    </location>
</feature>
<comment type="subcellular location">
    <subcellularLocation>
        <location evidence="8">Cell membrane</location>
        <topology evidence="8">Multi-pass membrane protein</topology>
    </subcellularLocation>
    <subcellularLocation>
        <location evidence="1">Early endosome membrane</location>
    </subcellularLocation>
    <subcellularLocation>
        <location evidence="6">Endoplasmic reticulum membrane</location>
        <topology evidence="6">Multi-pass membrane protein</topology>
    </subcellularLocation>
    <subcellularLocation>
        <location evidence="3">Endosome membrane</location>
        <topology evidence="3">Multi-pass membrane protein</topology>
    </subcellularLocation>
    <subcellularLocation>
        <location evidence="2">Endosome</location>
        <location evidence="2">Multivesicular body membrane</location>
    </subcellularLocation>
    <subcellularLocation>
        <location evidence="9">Golgi apparatus membrane</location>
        <topology evidence="9">Multi-pass membrane protein</topology>
    </subcellularLocation>
    <subcellularLocation>
        <location evidence="5">Late endosome membrane</location>
    </subcellularLocation>
    <subcellularLocation>
        <location evidence="10">Lysosome membrane</location>
    </subcellularLocation>
    <subcellularLocation>
        <location evidence="28">Melanosome membrane</location>
    </subcellularLocation>
    <subcellularLocation>
        <location evidence="4">Mitochondrion outer membrane</location>
        <topology evidence="4">Multi-pass membrane protein</topology>
    </subcellularLocation>
    <subcellularLocation>
        <location evidence="7">Secreted</location>
        <location evidence="7">Extracellular exosome</location>
    </subcellularLocation>
</comment>
<comment type="catalytic activity">
    <reaction evidence="36">
        <text>protoporphyrin IX(in) + ATP + H2O = protoporphyrin IX(out) + ADP + phosphate + H(+)</text>
        <dbReference type="Rhea" id="RHEA:61336"/>
        <dbReference type="ChEBI" id="CHEBI:15377"/>
        <dbReference type="ChEBI" id="CHEBI:15378"/>
        <dbReference type="ChEBI" id="CHEBI:30616"/>
        <dbReference type="ChEBI" id="CHEBI:43474"/>
        <dbReference type="ChEBI" id="CHEBI:57306"/>
        <dbReference type="ChEBI" id="CHEBI:456216"/>
    </reaction>
    <physiologicalReaction direction="left-to-right" evidence="36">
        <dbReference type="Rhea" id="RHEA:61337"/>
    </physiologicalReaction>
</comment>
<evidence type="ECO:0000256" key="39">
    <source>
        <dbReference type="ARBA" id="ARBA00048636"/>
    </source>
</evidence>
<keyword evidence="17" id="KW-0967">Endosome</keyword>
<dbReference type="GO" id="GO:0005886">
    <property type="term" value="C:plasma membrane"/>
    <property type="evidence" value="ECO:0007669"/>
    <property type="project" value="UniProtKB-SubCell"/>
</dbReference>
<keyword evidence="23" id="KW-0333">Golgi apparatus</keyword>
<keyword evidence="15 41" id="KW-0812">Transmembrane</keyword>
<dbReference type="GO" id="GO:0005765">
    <property type="term" value="C:lysosomal membrane"/>
    <property type="evidence" value="ECO:0007669"/>
    <property type="project" value="UniProtKB-SubCell"/>
</dbReference>
<evidence type="ECO:0000256" key="38">
    <source>
        <dbReference type="ARBA" id="ARBA00048510"/>
    </source>
</evidence>
<evidence type="ECO:0000256" key="20">
    <source>
        <dbReference type="ARBA" id="ARBA00022840"/>
    </source>
</evidence>
<evidence type="ECO:0000256" key="24">
    <source>
        <dbReference type="ARBA" id="ARBA00023128"/>
    </source>
</evidence>
<evidence type="ECO:0000256" key="31">
    <source>
        <dbReference type="ARBA" id="ARBA00024439"/>
    </source>
</evidence>
<keyword evidence="25 41" id="KW-0472">Membrane</keyword>
<dbReference type="GO" id="GO:0015439">
    <property type="term" value="F:ABC-type heme transporter activity"/>
    <property type="evidence" value="ECO:0007669"/>
    <property type="project" value="UniProtKB-EC"/>
</dbReference>
<evidence type="ECO:0000256" key="1">
    <source>
        <dbReference type="ARBA" id="ARBA00004146"/>
    </source>
</evidence>
<proteinExistence type="inferred from homology"/>
<feature type="transmembrane region" description="Helical" evidence="41">
    <location>
        <begin position="529"/>
        <end position="547"/>
    </location>
</feature>
<evidence type="ECO:0000256" key="34">
    <source>
        <dbReference type="ARBA" id="ARBA00047753"/>
    </source>
</evidence>
<feature type="transmembrane region" description="Helical" evidence="41">
    <location>
        <begin position="133"/>
        <end position="151"/>
    </location>
</feature>
<dbReference type="Pfam" id="PF16185">
    <property type="entry name" value="MTABC_N"/>
    <property type="match status" value="1"/>
</dbReference>
<feature type="domain" description="ABC transporter" evidence="42">
    <location>
        <begin position="586"/>
        <end position="808"/>
    </location>
</feature>
<comment type="catalytic activity">
    <reaction evidence="34">
        <text>coproporphyrinogen III(in) + ATP + H2O = coproporphyrinogen III(out) + ADP + phosphate + H(+)</text>
        <dbReference type="Rhea" id="RHEA:66680"/>
        <dbReference type="ChEBI" id="CHEBI:15377"/>
        <dbReference type="ChEBI" id="CHEBI:15378"/>
        <dbReference type="ChEBI" id="CHEBI:30616"/>
        <dbReference type="ChEBI" id="CHEBI:43474"/>
        <dbReference type="ChEBI" id="CHEBI:57309"/>
        <dbReference type="ChEBI" id="CHEBI:456216"/>
    </reaction>
    <physiologicalReaction direction="left-to-right" evidence="34">
        <dbReference type="Rhea" id="RHEA:66681"/>
    </physiologicalReaction>
</comment>
<evidence type="ECO:0000256" key="11">
    <source>
        <dbReference type="ARBA" id="ARBA00011738"/>
    </source>
</evidence>
<evidence type="ECO:0000256" key="26">
    <source>
        <dbReference type="ARBA" id="ARBA00023157"/>
    </source>
</evidence>
<dbReference type="GO" id="GO:0000139">
    <property type="term" value="C:Golgi membrane"/>
    <property type="evidence" value="ECO:0007669"/>
    <property type="project" value="UniProtKB-SubCell"/>
</dbReference>
<keyword evidence="16" id="KW-0547">Nucleotide-binding</keyword>
<dbReference type="PROSITE" id="PS00211">
    <property type="entry name" value="ABC_TRANSPORTER_1"/>
    <property type="match status" value="1"/>
</dbReference>
<feature type="transmembrane region" description="Helical" evidence="41">
    <location>
        <begin position="171"/>
        <end position="190"/>
    </location>
</feature>
<feature type="transmembrane region" description="Helical" evidence="41">
    <location>
        <begin position="496"/>
        <end position="517"/>
    </location>
</feature>
<evidence type="ECO:0000256" key="14">
    <source>
        <dbReference type="ARBA" id="ARBA00022525"/>
    </source>
</evidence>
<dbReference type="PANTHER" id="PTHR24221:SF654">
    <property type="entry name" value="ATP-BINDING CASSETTE SUB-FAMILY B MEMBER 6"/>
    <property type="match status" value="1"/>
</dbReference>
<evidence type="ECO:0000256" key="21">
    <source>
        <dbReference type="ARBA" id="ARBA00022967"/>
    </source>
</evidence>
<evidence type="ECO:0000256" key="41">
    <source>
        <dbReference type="SAM" id="Phobius"/>
    </source>
</evidence>
<feature type="transmembrane region" description="Helical" evidence="41">
    <location>
        <begin position="256"/>
        <end position="279"/>
    </location>
</feature>
<evidence type="ECO:0000256" key="28">
    <source>
        <dbReference type="ARBA" id="ARBA00024320"/>
    </source>
</evidence>
<evidence type="ECO:0000256" key="6">
    <source>
        <dbReference type="ARBA" id="ARBA00004477"/>
    </source>
</evidence>
<evidence type="ECO:0000256" key="7">
    <source>
        <dbReference type="ARBA" id="ARBA00004550"/>
    </source>
</evidence>
<evidence type="ECO:0000259" key="43">
    <source>
        <dbReference type="PROSITE" id="PS50929"/>
    </source>
</evidence>
<keyword evidence="21" id="KW-1278">Translocase</keyword>
<comment type="subunit">
    <text evidence="11">Homodimer.</text>
</comment>
<dbReference type="Proteomes" id="UP001519460">
    <property type="component" value="Unassembled WGS sequence"/>
</dbReference>
<evidence type="ECO:0000256" key="5">
    <source>
        <dbReference type="ARBA" id="ARBA00004414"/>
    </source>
</evidence>
<evidence type="ECO:0000256" key="18">
    <source>
        <dbReference type="ARBA" id="ARBA00022787"/>
    </source>
</evidence>
<evidence type="ECO:0000256" key="4">
    <source>
        <dbReference type="ARBA" id="ARBA00004374"/>
    </source>
</evidence>
<keyword evidence="27" id="KW-0458">Lysosome</keyword>
<dbReference type="GO" id="GO:0005789">
    <property type="term" value="C:endoplasmic reticulum membrane"/>
    <property type="evidence" value="ECO:0007669"/>
    <property type="project" value="UniProtKB-SubCell"/>
</dbReference>
<dbReference type="GO" id="GO:0032585">
    <property type="term" value="C:multivesicular body membrane"/>
    <property type="evidence" value="ECO:0007669"/>
    <property type="project" value="UniProtKB-SubCell"/>
</dbReference>
<dbReference type="CDD" id="cd18581">
    <property type="entry name" value="ABC_6TM_ABCB6"/>
    <property type="match status" value="1"/>
</dbReference>
<dbReference type="InterPro" id="IPR003593">
    <property type="entry name" value="AAA+_ATPase"/>
</dbReference>
<feature type="transmembrane region" description="Helical" evidence="41">
    <location>
        <begin position="379"/>
        <end position="398"/>
    </location>
</feature>
<comment type="catalytic activity">
    <reaction evidence="38">
        <text>uroporphyrin III(in) + ATP + H2O = uroporphyrin III(out) + ADP + phosphate + H(+)</text>
        <dbReference type="Rhea" id="RHEA:66776"/>
        <dbReference type="ChEBI" id="CHEBI:15377"/>
        <dbReference type="ChEBI" id="CHEBI:15378"/>
        <dbReference type="ChEBI" id="CHEBI:30616"/>
        <dbReference type="ChEBI" id="CHEBI:43474"/>
        <dbReference type="ChEBI" id="CHEBI:167479"/>
        <dbReference type="ChEBI" id="CHEBI:456216"/>
    </reaction>
    <physiologicalReaction direction="left-to-right" evidence="38">
        <dbReference type="Rhea" id="RHEA:66777"/>
    </physiologicalReaction>
</comment>
<comment type="catalytic activity">
    <reaction evidence="37">
        <text>pheophorbide a(in) + ATP + H2O = pheophorbide a(out) + ADP + phosphate + H(+)</text>
        <dbReference type="Rhea" id="RHEA:61360"/>
        <dbReference type="ChEBI" id="CHEBI:15377"/>
        <dbReference type="ChEBI" id="CHEBI:15378"/>
        <dbReference type="ChEBI" id="CHEBI:30616"/>
        <dbReference type="ChEBI" id="CHEBI:43474"/>
        <dbReference type="ChEBI" id="CHEBI:58687"/>
        <dbReference type="ChEBI" id="CHEBI:456216"/>
    </reaction>
    <physiologicalReaction direction="left-to-right" evidence="37">
        <dbReference type="Rhea" id="RHEA:61361"/>
    </physiologicalReaction>
</comment>
<evidence type="ECO:0000256" key="37">
    <source>
        <dbReference type="ARBA" id="ARBA00048455"/>
    </source>
</evidence>
<dbReference type="PANTHER" id="PTHR24221">
    <property type="entry name" value="ATP-BINDING CASSETTE SUB-FAMILY B"/>
    <property type="match status" value="1"/>
</dbReference>
<evidence type="ECO:0000256" key="32">
    <source>
        <dbReference type="ARBA" id="ARBA00031413"/>
    </source>
</evidence>
<dbReference type="EC" id="7.6.2.5" evidence="30"/>
<gene>
    <name evidence="44" type="ORF">BaRGS_00032146</name>
</gene>
<keyword evidence="13" id="KW-1003">Cell membrane</keyword>
<evidence type="ECO:0000256" key="12">
    <source>
        <dbReference type="ARBA" id="ARBA00022448"/>
    </source>
</evidence>
<keyword evidence="14" id="KW-0964">Secreted</keyword>
<comment type="caution">
    <text evidence="44">The sequence shown here is derived from an EMBL/GenBank/DDBJ whole genome shotgun (WGS) entry which is preliminary data.</text>
</comment>
<evidence type="ECO:0000256" key="35">
    <source>
        <dbReference type="ARBA" id="ARBA00047789"/>
    </source>
</evidence>
<dbReference type="AlphaFoldDB" id="A0ABD0JNJ4"/>
<dbReference type="FunFam" id="3.40.50.300:FF:000604">
    <property type="entry name" value="ABC transporter B family member 28"/>
    <property type="match status" value="1"/>
</dbReference>
<comment type="similarity">
    <text evidence="29">Belongs to the ABC transporter superfamily. ABCB family. Heavy Metal importer (TC 3.A.1.210) subfamily.</text>
</comment>
<sequence length="808" mass="91171">MLFCRNGTEWAPAWQNNGINRCFFDSVSSSAMFLTIFGFGTAQCIIFSQHGSRTHRAPARPWAVLAQTLLTVLLILECVVHMIVQDLYLYGGLCGSEVLTMFLLTFAYLFSLLLLRQERNSTLPSLPTRHHGIALLGFWSLGLVRENLAFVSWNSTAWWWHLESTPHWVEFGLWLLRYAALFTLLLLGFVGKGLPAERRAGSRQLYDVLNGHSEEEEQGTRAKRPPKERSTWANIGQKLKIMLPIVWPSGSRTLQFAVVVCIVLLAGGRVVNVFVPIYSRDIVNSLTGSSTLQFRWDLILIYCSLLYLKGAGVAGGLLTQLRAQLWINVQLYSSKRMEVKVFTHLHSLSLRWHLQRKTGEVLRVVDRGTESMNTLLSQALFQILPTIIDCIIAIVYFVTAFNYLFGLIVFTCVAIYVVLTLIMMEWRTKYRREMNRMDNEANAQAVDSLLNFETVKYYGATEYEIQRYQDAITKYQAASWKSQTFIILWQGTQNTVMTLGYIAGLLLCAWAVVHGIGETHLTVGDYVLFGTYLGQLFGPLNSLGGYYRTIQKSFIDMENMFELLDKDPEVKDAPGATDLVVRQGRIDFNNVCFSYEPSRPILKNITFTVMPGETFALVGHTGCGKSTIIRLLFRFYDVCSGKIQIDGQNIAMVTQNSLRSSIGVVPQDTVLFNRDIRYNIRYGRVNATDAETEEAAAAAEIHNRIRTFPNQYNTVVGERGLKLSGGEKQRVAIARTLLKAPAIVLLDEATSALDTKTERNIQASLSRVWEIIEQGTHEELLALDGHYTSMWQQQLSGADNTDSETDNS</sequence>
<dbReference type="InterPro" id="IPR017871">
    <property type="entry name" value="ABC_transporter-like_CS"/>
</dbReference>
<organism evidence="44 45">
    <name type="scientific">Batillaria attramentaria</name>
    <dbReference type="NCBI Taxonomy" id="370345"/>
    <lineage>
        <taxon>Eukaryota</taxon>
        <taxon>Metazoa</taxon>
        <taxon>Spiralia</taxon>
        <taxon>Lophotrochozoa</taxon>
        <taxon>Mollusca</taxon>
        <taxon>Gastropoda</taxon>
        <taxon>Caenogastropoda</taxon>
        <taxon>Sorbeoconcha</taxon>
        <taxon>Cerithioidea</taxon>
        <taxon>Batillariidae</taxon>
        <taxon>Batillaria</taxon>
    </lineage>
</organism>
<evidence type="ECO:0000256" key="17">
    <source>
        <dbReference type="ARBA" id="ARBA00022753"/>
    </source>
</evidence>
<feature type="transmembrane region" description="Helical" evidence="41">
    <location>
        <begin position="31"/>
        <end position="50"/>
    </location>
</feature>
<evidence type="ECO:0000256" key="3">
    <source>
        <dbReference type="ARBA" id="ARBA00004337"/>
    </source>
</evidence>
<dbReference type="Pfam" id="PF00664">
    <property type="entry name" value="ABC_membrane"/>
    <property type="match status" value="1"/>
</dbReference>
<protein>
    <recommendedName>
        <fullName evidence="31">ATP-binding cassette sub-family B member 6</fullName>
        <ecNumber evidence="30">7.6.2.5</ecNumber>
    </recommendedName>
    <alternativeName>
        <fullName evidence="32">ABC-type heme transporter ABCB6</fullName>
    </alternativeName>
</protein>
<evidence type="ECO:0000256" key="29">
    <source>
        <dbReference type="ARBA" id="ARBA00024363"/>
    </source>
</evidence>
<keyword evidence="45" id="KW-1185">Reference proteome</keyword>
<dbReference type="InterPro" id="IPR039421">
    <property type="entry name" value="Type_1_exporter"/>
</dbReference>
<dbReference type="Gene3D" id="1.20.1560.10">
    <property type="entry name" value="ABC transporter type 1, transmembrane domain"/>
    <property type="match status" value="1"/>
</dbReference>
<dbReference type="SUPFAM" id="SSF90123">
    <property type="entry name" value="ABC transporter transmembrane region"/>
    <property type="match status" value="1"/>
</dbReference>
<dbReference type="GO" id="GO:0031901">
    <property type="term" value="C:early endosome membrane"/>
    <property type="evidence" value="ECO:0007669"/>
    <property type="project" value="UniProtKB-SubCell"/>
</dbReference>
<evidence type="ECO:0000256" key="8">
    <source>
        <dbReference type="ARBA" id="ARBA00004651"/>
    </source>
</evidence>
<dbReference type="SMART" id="SM00382">
    <property type="entry name" value="AAA"/>
    <property type="match status" value="1"/>
</dbReference>
<evidence type="ECO:0000256" key="10">
    <source>
        <dbReference type="ARBA" id="ARBA00004656"/>
    </source>
</evidence>
<feature type="transmembrane region" description="Helical" evidence="41">
    <location>
        <begin position="404"/>
        <end position="424"/>
    </location>
</feature>
<keyword evidence="24" id="KW-0496">Mitochondrion</keyword>
<evidence type="ECO:0000256" key="16">
    <source>
        <dbReference type="ARBA" id="ARBA00022741"/>
    </source>
</evidence>
<keyword evidence="26" id="KW-1015">Disulfide bond</keyword>
<comment type="catalytic activity">
    <reaction evidence="40">
        <text>coproporphyrin I(in) + ATP + H2O = coproporphyrin I(out) + ADP + phosphate + H(+)</text>
        <dbReference type="Rhea" id="RHEA:66768"/>
        <dbReference type="ChEBI" id="CHEBI:15377"/>
        <dbReference type="ChEBI" id="CHEBI:15378"/>
        <dbReference type="ChEBI" id="CHEBI:30616"/>
        <dbReference type="ChEBI" id="CHEBI:43474"/>
        <dbReference type="ChEBI" id="CHEBI:167478"/>
        <dbReference type="ChEBI" id="CHEBI:456216"/>
    </reaction>
    <physiologicalReaction direction="left-to-right" evidence="40">
        <dbReference type="Rhea" id="RHEA:66769"/>
    </physiologicalReaction>
</comment>
<dbReference type="Gene3D" id="3.40.50.300">
    <property type="entry name" value="P-loop containing nucleotide triphosphate hydrolases"/>
    <property type="match status" value="1"/>
</dbReference>
<evidence type="ECO:0000313" key="44">
    <source>
        <dbReference type="EMBL" id="KAK7476600.1"/>
    </source>
</evidence>
<evidence type="ECO:0000256" key="23">
    <source>
        <dbReference type="ARBA" id="ARBA00023034"/>
    </source>
</evidence>
<keyword evidence="22 41" id="KW-1133">Transmembrane helix</keyword>
<evidence type="ECO:0000256" key="15">
    <source>
        <dbReference type="ARBA" id="ARBA00022692"/>
    </source>
</evidence>
<keyword evidence="18" id="KW-1000">Mitochondrion outer membrane</keyword>
<comment type="catalytic activity">
    <reaction evidence="33">
        <text>heme b(in) + ATP + H2O = heme b(out) + ADP + phosphate + H(+)</text>
        <dbReference type="Rhea" id="RHEA:19261"/>
        <dbReference type="ChEBI" id="CHEBI:15377"/>
        <dbReference type="ChEBI" id="CHEBI:15378"/>
        <dbReference type="ChEBI" id="CHEBI:30616"/>
        <dbReference type="ChEBI" id="CHEBI:43474"/>
        <dbReference type="ChEBI" id="CHEBI:60344"/>
        <dbReference type="ChEBI" id="CHEBI:456216"/>
        <dbReference type="EC" id="7.6.2.5"/>
    </reaction>
    <physiologicalReaction direction="left-to-right" evidence="33">
        <dbReference type="Rhea" id="RHEA:19262"/>
    </physiologicalReaction>
</comment>
<dbReference type="Pfam" id="PF00005">
    <property type="entry name" value="ABC_tran"/>
    <property type="match status" value="1"/>
</dbReference>
<evidence type="ECO:0000256" key="19">
    <source>
        <dbReference type="ARBA" id="ARBA00022824"/>
    </source>
</evidence>
<comment type="catalytic activity">
    <reaction evidence="35">
        <text>uroporphyrin I(in) + ATP + H2O = uroporphyrin I(out) + ADP + phosphate + H(+)</text>
        <dbReference type="Rhea" id="RHEA:66772"/>
        <dbReference type="ChEBI" id="CHEBI:15377"/>
        <dbReference type="ChEBI" id="CHEBI:15378"/>
        <dbReference type="ChEBI" id="CHEBI:30616"/>
        <dbReference type="ChEBI" id="CHEBI:43474"/>
        <dbReference type="ChEBI" id="CHEBI:167480"/>
        <dbReference type="ChEBI" id="CHEBI:456216"/>
    </reaction>
    <physiologicalReaction direction="left-to-right" evidence="35">
        <dbReference type="Rhea" id="RHEA:66773"/>
    </physiologicalReaction>
</comment>
<dbReference type="SUPFAM" id="SSF52540">
    <property type="entry name" value="P-loop containing nucleoside triphosphate hydrolases"/>
    <property type="match status" value="1"/>
</dbReference>
<feature type="transmembrane region" description="Helical" evidence="41">
    <location>
        <begin position="299"/>
        <end position="318"/>
    </location>
</feature>
<dbReference type="GO" id="GO:0005741">
    <property type="term" value="C:mitochondrial outer membrane"/>
    <property type="evidence" value="ECO:0007669"/>
    <property type="project" value="UniProtKB-SubCell"/>
</dbReference>
<dbReference type="InterPro" id="IPR027417">
    <property type="entry name" value="P-loop_NTPase"/>
</dbReference>
<evidence type="ECO:0000256" key="30">
    <source>
        <dbReference type="ARBA" id="ARBA00024385"/>
    </source>
</evidence>
<keyword evidence="20" id="KW-0067">ATP-binding</keyword>
<evidence type="ECO:0000256" key="22">
    <source>
        <dbReference type="ARBA" id="ARBA00022989"/>
    </source>
</evidence>
<evidence type="ECO:0000256" key="25">
    <source>
        <dbReference type="ARBA" id="ARBA00023136"/>
    </source>
</evidence>
<keyword evidence="19" id="KW-0256">Endoplasmic reticulum</keyword>
<dbReference type="InterPro" id="IPR011527">
    <property type="entry name" value="ABC1_TM_dom"/>
</dbReference>
<dbReference type="PROSITE" id="PS50929">
    <property type="entry name" value="ABC_TM1F"/>
    <property type="match status" value="1"/>
</dbReference>
<evidence type="ECO:0000313" key="45">
    <source>
        <dbReference type="Proteomes" id="UP001519460"/>
    </source>
</evidence>
<dbReference type="PROSITE" id="PS50893">
    <property type="entry name" value="ABC_TRANSPORTER_2"/>
    <property type="match status" value="1"/>
</dbReference>
<accession>A0ABD0JNJ4</accession>
<keyword evidence="12" id="KW-0813">Transport</keyword>